<reference evidence="1" key="1">
    <citation type="journal article" date="2013" name="J. Plant Res.">
        <title>Effect of fungi and light on seed germination of three Opuntia species from semiarid lands of central Mexico.</title>
        <authorList>
            <person name="Delgado-Sanchez P."/>
            <person name="Jimenez-Bremont J.F."/>
            <person name="Guerrero-Gonzalez Mde L."/>
            <person name="Flores J."/>
        </authorList>
    </citation>
    <scope>NUCLEOTIDE SEQUENCE</scope>
    <source>
        <tissue evidence="1">Cladode</tissue>
    </source>
</reference>
<dbReference type="EMBL" id="GISG01182764">
    <property type="protein sequence ID" value="MBA4654264.1"/>
    <property type="molecule type" value="Transcribed_RNA"/>
</dbReference>
<name>A0A7C9E660_OPUST</name>
<organism evidence="1">
    <name type="scientific">Opuntia streptacantha</name>
    <name type="common">Prickly pear cactus</name>
    <name type="synonym">Opuntia cardona</name>
    <dbReference type="NCBI Taxonomy" id="393608"/>
    <lineage>
        <taxon>Eukaryota</taxon>
        <taxon>Viridiplantae</taxon>
        <taxon>Streptophyta</taxon>
        <taxon>Embryophyta</taxon>
        <taxon>Tracheophyta</taxon>
        <taxon>Spermatophyta</taxon>
        <taxon>Magnoliopsida</taxon>
        <taxon>eudicotyledons</taxon>
        <taxon>Gunneridae</taxon>
        <taxon>Pentapetalae</taxon>
        <taxon>Caryophyllales</taxon>
        <taxon>Cactineae</taxon>
        <taxon>Cactaceae</taxon>
        <taxon>Opuntioideae</taxon>
        <taxon>Opuntia</taxon>
    </lineage>
</organism>
<evidence type="ECO:0000313" key="1">
    <source>
        <dbReference type="EMBL" id="MBA4654264.1"/>
    </source>
</evidence>
<proteinExistence type="predicted"/>
<protein>
    <submittedName>
        <fullName evidence="1">Uncharacterized protein</fullName>
    </submittedName>
</protein>
<reference evidence="1" key="2">
    <citation type="submission" date="2020-07" db="EMBL/GenBank/DDBJ databases">
        <authorList>
            <person name="Vera ALvarez R."/>
            <person name="Arias-Moreno D.M."/>
            <person name="Jimenez-Jacinto V."/>
            <person name="Jimenez-Bremont J.F."/>
            <person name="Swaminathan K."/>
            <person name="Moose S.P."/>
            <person name="Guerrero-Gonzalez M.L."/>
            <person name="Marino-Ramirez L."/>
            <person name="Landsman D."/>
            <person name="Rodriguez-Kessler M."/>
            <person name="Delgado-Sanchez P."/>
        </authorList>
    </citation>
    <scope>NUCLEOTIDE SEQUENCE</scope>
    <source>
        <tissue evidence="1">Cladode</tissue>
    </source>
</reference>
<dbReference type="AlphaFoldDB" id="A0A7C9E660"/>
<sequence length="135" mass="14406">MAENDLELTRGGTVMHERRGIMGISNSSRASMLEKQRVGGLFASLWAVKVAPTTQLICAKSLTPTLAAHNRPVVGWVPELQGTRAGQQQVVPAPDNGTDPLALVRGHRHGEVEPIDQADPVRGQVVVAVVECELG</sequence>
<accession>A0A7C9E660</accession>